<feature type="region of interest" description="Disordered" evidence="1">
    <location>
        <begin position="1"/>
        <end position="25"/>
    </location>
</feature>
<evidence type="ECO:0000313" key="2">
    <source>
        <dbReference type="EMBL" id="KAJ4437291.1"/>
    </source>
</evidence>
<gene>
    <name evidence="2" type="ORF">ANN_17429</name>
</gene>
<evidence type="ECO:0000313" key="3">
    <source>
        <dbReference type="Proteomes" id="UP001148838"/>
    </source>
</evidence>
<proteinExistence type="predicted"/>
<comment type="caution">
    <text evidence="2">The sequence shown here is derived from an EMBL/GenBank/DDBJ whole genome shotgun (WGS) entry which is preliminary data.</text>
</comment>
<dbReference type="Proteomes" id="UP001148838">
    <property type="component" value="Unassembled WGS sequence"/>
</dbReference>
<name>A0ABQ8SSX7_PERAM</name>
<keyword evidence="3" id="KW-1185">Reference proteome</keyword>
<protein>
    <submittedName>
        <fullName evidence="2">Uncharacterized protein</fullName>
    </submittedName>
</protein>
<organism evidence="2 3">
    <name type="scientific">Periplaneta americana</name>
    <name type="common">American cockroach</name>
    <name type="synonym">Blatta americana</name>
    <dbReference type="NCBI Taxonomy" id="6978"/>
    <lineage>
        <taxon>Eukaryota</taxon>
        <taxon>Metazoa</taxon>
        <taxon>Ecdysozoa</taxon>
        <taxon>Arthropoda</taxon>
        <taxon>Hexapoda</taxon>
        <taxon>Insecta</taxon>
        <taxon>Pterygota</taxon>
        <taxon>Neoptera</taxon>
        <taxon>Polyneoptera</taxon>
        <taxon>Dictyoptera</taxon>
        <taxon>Blattodea</taxon>
        <taxon>Blattoidea</taxon>
        <taxon>Blattidae</taxon>
        <taxon>Blattinae</taxon>
        <taxon>Periplaneta</taxon>
    </lineage>
</organism>
<reference evidence="2 3" key="1">
    <citation type="journal article" date="2022" name="Allergy">
        <title>Genome assembly and annotation of Periplaneta americana reveal a comprehensive cockroach allergen profile.</title>
        <authorList>
            <person name="Wang L."/>
            <person name="Xiong Q."/>
            <person name="Saelim N."/>
            <person name="Wang L."/>
            <person name="Nong W."/>
            <person name="Wan A.T."/>
            <person name="Shi M."/>
            <person name="Liu X."/>
            <person name="Cao Q."/>
            <person name="Hui J.H.L."/>
            <person name="Sookrung N."/>
            <person name="Leung T.F."/>
            <person name="Tungtrongchitr A."/>
            <person name="Tsui S.K.W."/>
        </authorList>
    </citation>
    <scope>NUCLEOTIDE SEQUENCE [LARGE SCALE GENOMIC DNA]</scope>
    <source>
        <strain evidence="2">PWHHKU_190912</strain>
    </source>
</reference>
<evidence type="ECO:0000256" key="1">
    <source>
        <dbReference type="SAM" id="MobiDB-lite"/>
    </source>
</evidence>
<dbReference type="EMBL" id="JAJSOF020000021">
    <property type="protein sequence ID" value="KAJ4437291.1"/>
    <property type="molecule type" value="Genomic_DNA"/>
</dbReference>
<accession>A0ABQ8SSX7</accession>
<sequence length="71" mass="7752">MAGLCEGSNEPPGSLKASKYSASSDDERVMERRKFSPAPGFEPGFQLYMLMLYPLSHTGFKTALIPLDPAN</sequence>